<dbReference type="CDD" id="cd06223">
    <property type="entry name" value="PRTases_typeI"/>
    <property type="match status" value="1"/>
</dbReference>
<accession>A0A511MN43</accession>
<dbReference type="GO" id="GO:0016757">
    <property type="term" value="F:glycosyltransferase activity"/>
    <property type="evidence" value="ECO:0007669"/>
    <property type="project" value="UniProtKB-KW"/>
</dbReference>
<organism evidence="2 3">
    <name type="scientific">Nocardia ninae NBRC 108245</name>
    <dbReference type="NCBI Taxonomy" id="1210091"/>
    <lineage>
        <taxon>Bacteria</taxon>
        <taxon>Bacillati</taxon>
        <taxon>Actinomycetota</taxon>
        <taxon>Actinomycetes</taxon>
        <taxon>Mycobacteriales</taxon>
        <taxon>Nocardiaceae</taxon>
        <taxon>Nocardia</taxon>
    </lineage>
</organism>
<comment type="caution">
    <text evidence="2">The sequence shown here is derived from an EMBL/GenBank/DDBJ whole genome shotgun (WGS) entry which is preliminary data.</text>
</comment>
<dbReference type="Gene3D" id="3.40.50.2020">
    <property type="match status" value="1"/>
</dbReference>
<dbReference type="InterPro" id="IPR000836">
    <property type="entry name" value="PRTase_dom"/>
</dbReference>
<keyword evidence="3" id="KW-1185">Reference proteome</keyword>
<dbReference type="Pfam" id="PF00156">
    <property type="entry name" value="Pribosyltran"/>
    <property type="match status" value="1"/>
</dbReference>
<evidence type="ECO:0000313" key="3">
    <source>
        <dbReference type="Proteomes" id="UP000321424"/>
    </source>
</evidence>
<keyword evidence="2" id="KW-0328">Glycosyltransferase</keyword>
<dbReference type="PANTHER" id="PTHR43218">
    <property type="entry name" value="PHOSPHORIBOSYLTRANSFERASE-RELATED"/>
    <property type="match status" value="1"/>
</dbReference>
<dbReference type="AlphaFoldDB" id="A0A511MN43"/>
<dbReference type="Proteomes" id="UP000321424">
    <property type="component" value="Unassembled WGS sequence"/>
</dbReference>
<keyword evidence="2" id="KW-0808">Transferase</keyword>
<dbReference type="SUPFAM" id="SSF53271">
    <property type="entry name" value="PRTase-like"/>
    <property type="match status" value="1"/>
</dbReference>
<gene>
    <name evidence="2" type="ORF">NN4_61270</name>
</gene>
<sequence length="163" mass="17105">MPVAPDLEIAFLKLYGDVELLDHCVKELAKQISDAVEVLVGAEAGGILLTHGVATATGLPCAIARKKRRPHMVSPVSVTVGTIGTPGLQELFLDDADQRLIAGRRVAVIDEVLSSGATQQAMTTLVAQAGGQVVQTLVVATEGERRADVTHLVHLPVNPSEVC</sequence>
<feature type="domain" description="Phosphoribosyltransferase" evidence="1">
    <location>
        <begin position="25"/>
        <end position="149"/>
    </location>
</feature>
<dbReference type="EMBL" id="BJXA01000054">
    <property type="protein sequence ID" value="GEM41608.1"/>
    <property type="molecule type" value="Genomic_DNA"/>
</dbReference>
<protein>
    <submittedName>
        <fullName evidence="2">Adenine phosphoribosyltransferase</fullName>
    </submittedName>
</protein>
<dbReference type="InterPro" id="IPR029057">
    <property type="entry name" value="PRTase-like"/>
</dbReference>
<proteinExistence type="predicted"/>
<evidence type="ECO:0000313" key="2">
    <source>
        <dbReference type="EMBL" id="GEM41608.1"/>
    </source>
</evidence>
<reference evidence="2 3" key="1">
    <citation type="submission" date="2019-07" db="EMBL/GenBank/DDBJ databases">
        <title>Whole genome shotgun sequence of Nocardia ninae NBRC 108245.</title>
        <authorList>
            <person name="Hosoyama A."/>
            <person name="Uohara A."/>
            <person name="Ohji S."/>
            <person name="Ichikawa N."/>
        </authorList>
    </citation>
    <scope>NUCLEOTIDE SEQUENCE [LARGE SCALE GENOMIC DNA]</scope>
    <source>
        <strain evidence="2 3">NBRC 108245</strain>
    </source>
</reference>
<name>A0A511MN43_9NOCA</name>
<evidence type="ECO:0000259" key="1">
    <source>
        <dbReference type="Pfam" id="PF00156"/>
    </source>
</evidence>
<dbReference type="PANTHER" id="PTHR43218:SF1">
    <property type="entry name" value="PHOSPHORIBOSYLTRANSFERASE"/>
    <property type="match status" value="1"/>
</dbReference>